<reference evidence="1 2" key="1">
    <citation type="submission" date="2018-09" db="EMBL/GenBank/DDBJ databases">
        <title>Genomic investigation of the strawberry pathogen Phytophthora fragariae indicates pathogenicity is determined by transcriptional variation in three key races.</title>
        <authorList>
            <person name="Adams T.M."/>
            <person name="Armitage A.D."/>
            <person name="Sobczyk M.K."/>
            <person name="Bates H.J."/>
            <person name="Dunwell J.M."/>
            <person name="Nellist C.F."/>
            <person name="Harrison R.J."/>
        </authorList>
    </citation>
    <scope>NUCLEOTIDE SEQUENCE [LARGE SCALE GENOMIC DNA]</scope>
    <source>
        <strain evidence="1 2">SCRP324</strain>
    </source>
</reference>
<dbReference type="AlphaFoldDB" id="A0A6A3JZY5"/>
<sequence length="100" mass="10709">MMSARSRPFVKPAMFSHSTAAPVSITTLAMAWWHGCCRAPYASSSVPQFHPPSCGSSSIDRPAGVPWAVCESRIAVGRAHCPQRLERESTLLAGRPASLS</sequence>
<dbReference type="Proteomes" id="UP000435112">
    <property type="component" value="Unassembled WGS sequence"/>
</dbReference>
<protein>
    <submittedName>
        <fullName evidence="1">Uncharacterized protein</fullName>
    </submittedName>
</protein>
<evidence type="ECO:0000313" key="2">
    <source>
        <dbReference type="Proteomes" id="UP000435112"/>
    </source>
</evidence>
<proteinExistence type="predicted"/>
<organism evidence="1 2">
    <name type="scientific">Phytophthora rubi</name>
    <dbReference type="NCBI Taxonomy" id="129364"/>
    <lineage>
        <taxon>Eukaryota</taxon>
        <taxon>Sar</taxon>
        <taxon>Stramenopiles</taxon>
        <taxon>Oomycota</taxon>
        <taxon>Peronosporomycetes</taxon>
        <taxon>Peronosporales</taxon>
        <taxon>Peronosporaceae</taxon>
        <taxon>Phytophthora</taxon>
    </lineage>
</organism>
<accession>A0A6A3JZY5</accession>
<evidence type="ECO:0000313" key="1">
    <source>
        <dbReference type="EMBL" id="KAE9000459.1"/>
    </source>
</evidence>
<dbReference type="EMBL" id="QXFU01001530">
    <property type="protein sequence ID" value="KAE9000459.1"/>
    <property type="molecule type" value="Genomic_DNA"/>
</dbReference>
<comment type="caution">
    <text evidence="1">The sequence shown here is derived from an EMBL/GenBank/DDBJ whole genome shotgun (WGS) entry which is preliminary data.</text>
</comment>
<gene>
    <name evidence="1" type="ORF">PR002_g18182</name>
</gene>
<name>A0A6A3JZY5_9STRA</name>